<feature type="transmembrane region" description="Helical" evidence="1">
    <location>
        <begin position="6"/>
        <end position="24"/>
    </location>
</feature>
<gene>
    <name evidence="2" type="ORF">BXY82_0432</name>
</gene>
<dbReference type="AlphaFoldDB" id="A0A4R7Q629"/>
<name>A0A4R7Q629_9FLAO</name>
<keyword evidence="1" id="KW-0472">Membrane</keyword>
<comment type="caution">
    <text evidence="2">The sequence shown here is derived from an EMBL/GenBank/DDBJ whole genome shotgun (WGS) entry which is preliminary data.</text>
</comment>
<evidence type="ECO:0000313" key="3">
    <source>
        <dbReference type="Proteomes" id="UP000294689"/>
    </source>
</evidence>
<sequence length="42" mass="4934">MTSTKWLRLYYVIITTIVSQALFLKDILLYLEKNGSNRDAIK</sequence>
<evidence type="ECO:0000313" key="2">
    <source>
        <dbReference type="EMBL" id="TDU43027.1"/>
    </source>
</evidence>
<keyword evidence="1" id="KW-0812">Transmembrane</keyword>
<evidence type="ECO:0000256" key="1">
    <source>
        <dbReference type="SAM" id="Phobius"/>
    </source>
</evidence>
<keyword evidence="1" id="KW-1133">Transmembrane helix</keyword>
<proteinExistence type="predicted"/>
<keyword evidence="3" id="KW-1185">Reference proteome</keyword>
<dbReference type="Proteomes" id="UP000294689">
    <property type="component" value="Unassembled WGS sequence"/>
</dbReference>
<organism evidence="2 3">
    <name type="scientific">Gelidibacter sediminis</name>
    <dbReference type="NCBI Taxonomy" id="1608710"/>
    <lineage>
        <taxon>Bacteria</taxon>
        <taxon>Pseudomonadati</taxon>
        <taxon>Bacteroidota</taxon>
        <taxon>Flavobacteriia</taxon>
        <taxon>Flavobacteriales</taxon>
        <taxon>Flavobacteriaceae</taxon>
        <taxon>Gelidibacter</taxon>
    </lineage>
</organism>
<protein>
    <submittedName>
        <fullName evidence="2">Uncharacterized protein</fullName>
    </submittedName>
</protein>
<reference evidence="2 3" key="1">
    <citation type="submission" date="2019-03" db="EMBL/GenBank/DDBJ databases">
        <title>Genomic Encyclopedia of Archaeal and Bacterial Type Strains, Phase II (KMG-II): from individual species to whole genera.</title>
        <authorList>
            <person name="Goeker M."/>
        </authorList>
    </citation>
    <scope>NUCLEOTIDE SEQUENCE [LARGE SCALE GENOMIC DNA]</scope>
    <source>
        <strain evidence="2 3">DSM 28135</strain>
    </source>
</reference>
<dbReference type="EMBL" id="SOBW01000007">
    <property type="protein sequence ID" value="TDU43027.1"/>
    <property type="molecule type" value="Genomic_DNA"/>
</dbReference>
<accession>A0A4R7Q629</accession>